<dbReference type="InterPro" id="IPR037794">
    <property type="entry name" value="TAF12"/>
</dbReference>
<feature type="compositionally biased region" description="Low complexity" evidence="6">
    <location>
        <begin position="145"/>
        <end position="168"/>
    </location>
</feature>
<dbReference type="EMBL" id="AWGH01000012">
    <property type="protein sequence ID" value="ODN95803.1"/>
    <property type="molecule type" value="Genomic_DNA"/>
</dbReference>
<feature type="region of interest" description="Disordered" evidence="6">
    <location>
        <begin position="138"/>
        <end position="200"/>
    </location>
</feature>
<dbReference type="GeneID" id="30193634"/>
<evidence type="ECO:0000256" key="4">
    <source>
        <dbReference type="ARBA" id="ARBA00023163"/>
    </source>
</evidence>
<feature type="region of interest" description="Disordered" evidence="6">
    <location>
        <begin position="1"/>
        <end position="24"/>
    </location>
</feature>
<reference evidence="8 9" key="1">
    <citation type="submission" date="2016-06" db="EMBL/GenBank/DDBJ databases">
        <title>Evolution of pathogenesis and genome organization in the Tremellales.</title>
        <authorList>
            <person name="Cuomo C."/>
            <person name="Litvintseva A."/>
            <person name="Heitman J."/>
            <person name="Chen Y."/>
            <person name="Sun S."/>
            <person name="Springer D."/>
            <person name="Dromer F."/>
            <person name="Young S."/>
            <person name="Zeng Q."/>
            <person name="Chapman S."/>
            <person name="Gujja S."/>
            <person name="Saif S."/>
            <person name="Birren B."/>
        </authorList>
    </citation>
    <scope>NUCLEOTIDE SEQUENCE [LARGE SCALE GENOMIC DNA]</scope>
    <source>
        <strain evidence="8 9">CBS 7118</strain>
    </source>
</reference>
<evidence type="ECO:0000259" key="7">
    <source>
        <dbReference type="Pfam" id="PF03847"/>
    </source>
</evidence>
<feature type="domain" description="Transcription initiation factor TFIID subunit 12" evidence="7">
    <location>
        <begin position="327"/>
        <end position="392"/>
    </location>
</feature>
<dbReference type="InterPro" id="IPR009072">
    <property type="entry name" value="Histone-fold"/>
</dbReference>
<proteinExistence type="inferred from homology"/>
<dbReference type="Gene3D" id="1.10.20.10">
    <property type="entry name" value="Histone, subunit A"/>
    <property type="match status" value="1"/>
</dbReference>
<dbReference type="AlphaFoldDB" id="A0A1E3J4N4"/>
<comment type="similarity">
    <text evidence="2">Belongs to the TAF12 family.</text>
</comment>
<feature type="compositionally biased region" description="Pro residues" evidence="6">
    <location>
        <begin position="1"/>
        <end position="18"/>
    </location>
</feature>
<comment type="subcellular location">
    <subcellularLocation>
        <location evidence="1">Nucleus</location>
    </subcellularLocation>
</comment>
<feature type="region of interest" description="Disordered" evidence="6">
    <location>
        <begin position="401"/>
        <end position="434"/>
    </location>
</feature>
<feature type="compositionally biased region" description="Low complexity" evidence="6">
    <location>
        <begin position="269"/>
        <end position="282"/>
    </location>
</feature>
<dbReference type="SUPFAM" id="SSF47113">
    <property type="entry name" value="Histone-fold"/>
    <property type="match status" value="1"/>
</dbReference>
<evidence type="ECO:0000313" key="9">
    <source>
        <dbReference type="Proteomes" id="UP000094819"/>
    </source>
</evidence>
<evidence type="ECO:0000256" key="6">
    <source>
        <dbReference type="SAM" id="MobiDB-lite"/>
    </source>
</evidence>
<dbReference type="GO" id="GO:0003677">
    <property type="term" value="F:DNA binding"/>
    <property type="evidence" value="ECO:0007669"/>
    <property type="project" value="TreeGrafter"/>
</dbReference>
<protein>
    <recommendedName>
        <fullName evidence="7">Transcription initiation factor TFIID subunit 12 domain-containing protein</fullName>
    </recommendedName>
</protein>
<dbReference type="PANTHER" id="PTHR12264">
    <property type="entry name" value="TRANSCRIPTION INITIATION FACTOR TFIID SUBUNIT 12"/>
    <property type="match status" value="1"/>
</dbReference>
<dbReference type="GO" id="GO:0046982">
    <property type="term" value="F:protein heterodimerization activity"/>
    <property type="evidence" value="ECO:0007669"/>
    <property type="project" value="InterPro"/>
</dbReference>
<keyword evidence="5" id="KW-0539">Nucleus</keyword>
<keyword evidence="4" id="KW-0804">Transcription</keyword>
<feature type="region of interest" description="Disordered" evidence="6">
    <location>
        <begin position="242"/>
        <end position="319"/>
    </location>
</feature>
<dbReference type="PANTHER" id="PTHR12264:SF21">
    <property type="entry name" value="TRANSCRIPTION INITIATION FACTOR TFIID SUBUNIT 12"/>
    <property type="match status" value="1"/>
</dbReference>
<keyword evidence="9" id="KW-1185">Reference proteome</keyword>
<dbReference type="GO" id="GO:0005669">
    <property type="term" value="C:transcription factor TFIID complex"/>
    <property type="evidence" value="ECO:0007669"/>
    <property type="project" value="InterPro"/>
</dbReference>
<dbReference type="Pfam" id="PF03847">
    <property type="entry name" value="TFIID_20kDa"/>
    <property type="match status" value="1"/>
</dbReference>
<feature type="compositionally biased region" description="Pro residues" evidence="6">
    <location>
        <begin position="187"/>
        <end position="196"/>
    </location>
</feature>
<dbReference type="RefSeq" id="XP_019031468.1">
    <property type="nucleotide sequence ID" value="XM_019176540.1"/>
</dbReference>
<evidence type="ECO:0000256" key="3">
    <source>
        <dbReference type="ARBA" id="ARBA00023015"/>
    </source>
</evidence>
<dbReference type="GO" id="GO:0017025">
    <property type="term" value="F:TBP-class protein binding"/>
    <property type="evidence" value="ECO:0007669"/>
    <property type="project" value="TreeGrafter"/>
</dbReference>
<organism evidence="8 9">
    <name type="scientific">Cryptococcus wingfieldii CBS 7118</name>
    <dbReference type="NCBI Taxonomy" id="1295528"/>
    <lineage>
        <taxon>Eukaryota</taxon>
        <taxon>Fungi</taxon>
        <taxon>Dikarya</taxon>
        <taxon>Basidiomycota</taxon>
        <taxon>Agaricomycotina</taxon>
        <taxon>Tremellomycetes</taxon>
        <taxon>Tremellales</taxon>
        <taxon>Cryptococcaceae</taxon>
        <taxon>Cryptococcus</taxon>
    </lineage>
</organism>
<dbReference type="InterPro" id="IPR003228">
    <property type="entry name" value="TFIID_TAF12_dom"/>
</dbReference>
<name>A0A1E3J4N4_9TREE</name>
<sequence length="434" mass="45894">MSRPPAAPAAPPSAPGTPRPATTTPIHTIVQNLPNLFNMYEKGQLSDTQITQLRTLVHTQIRQITANSINSGRPNPLYSLPDAINPSIPYKDVPALVSREGFDAMIKTSTRALVEAKRAREQQNAAAATAAAAAAAVSSNGTPGAPAAVPAAPVSRPGTPGPAATSAPVRPAGQATPAGSSATSTPAPTPPRPRPMPSGLFTHAELTQLARLPADVRNAWLAKEPTRQSQFQASLNYWRAQPKSNFNPANRATPQQNPTNSNAGRPPQNASATTPNASATTSFTGALPDARGFALRPPPGQLSGPGGMNRPQQQLPPPEPEHVRRLRQIHAMLAQIAPGLSVEAGYEKVVEDIIDRMMKEGLEGAARLAKHRNSDKVELRDMARYIDHAWEMTIPGFDAAPAHPVHVAPDKEKKRGKAVAPKASKLGGGRKEEE</sequence>
<evidence type="ECO:0000256" key="2">
    <source>
        <dbReference type="ARBA" id="ARBA00007530"/>
    </source>
</evidence>
<evidence type="ECO:0000313" key="8">
    <source>
        <dbReference type="EMBL" id="ODN95803.1"/>
    </source>
</evidence>
<feature type="compositionally biased region" description="Polar residues" evidence="6">
    <location>
        <begin position="242"/>
        <end position="263"/>
    </location>
</feature>
<comment type="caution">
    <text evidence="8">The sequence shown here is derived from an EMBL/GenBank/DDBJ whole genome shotgun (WGS) entry which is preliminary data.</text>
</comment>
<accession>A0A1E3J4N4</accession>
<feature type="compositionally biased region" description="Low complexity" evidence="6">
    <location>
        <begin position="175"/>
        <end position="186"/>
    </location>
</feature>
<evidence type="ECO:0000256" key="5">
    <source>
        <dbReference type="ARBA" id="ARBA00023242"/>
    </source>
</evidence>
<evidence type="ECO:0000256" key="1">
    <source>
        <dbReference type="ARBA" id="ARBA00004123"/>
    </source>
</evidence>
<dbReference type="GO" id="GO:0051123">
    <property type="term" value="P:RNA polymerase II preinitiation complex assembly"/>
    <property type="evidence" value="ECO:0007669"/>
    <property type="project" value="TreeGrafter"/>
</dbReference>
<gene>
    <name evidence="8" type="ORF">L198_04421</name>
</gene>
<dbReference type="Proteomes" id="UP000094819">
    <property type="component" value="Unassembled WGS sequence"/>
</dbReference>
<dbReference type="OrthoDB" id="2193432at2759"/>
<dbReference type="GO" id="GO:0000124">
    <property type="term" value="C:SAGA complex"/>
    <property type="evidence" value="ECO:0007669"/>
    <property type="project" value="InterPro"/>
</dbReference>
<keyword evidence="3" id="KW-0805">Transcription regulation</keyword>